<dbReference type="EMBL" id="ML738685">
    <property type="protein sequence ID" value="KAE8158893.1"/>
    <property type="molecule type" value="Genomic_DNA"/>
</dbReference>
<dbReference type="OrthoDB" id="6486656at2759"/>
<sequence length="127" mass="14220">MPMHRIPRIWWHNESRSLQTRGLFSRRFCLVNYIQFAATEALYKYSSIRPNEPGIRAVAGEALTQIPVKVEGDLMGQQYLDILQESTVDGSGIKLPDLDGMLLGNSDPFGSAVLDTAFIDAYSREAN</sequence>
<name>A0A5N6UK69_ASPTM</name>
<organism evidence="1 2">
    <name type="scientific">Aspergillus tamarii</name>
    <dbReference type="NCBI Taxonomy" id="41984"/>
    <lineage>
        <taxon>Eukaryota</taxon>
        <taxon>Fungi</taxon>
        <taxon>Dikarya</taxon>
        <taxon>Ascomycota</taxon>
        <taxon>Pezizomycotina</taxon>
        <taxon>Eurotiomycetes</taxon>
        <taxon>Eurotiomycetidae</taxon>
        <taxon>Eurotiales</taxon>
        <taxon>Aspergillaceae</taxon>
        <taxon>Aspergillus</taxon>
        <taxon>Aspergillus subgen. Circumdati</taxon>
    </lineage>
</organism>
<dbReference type="Proteomes" id="UP000326950">
    <property type="component" value="Unassembled WGS sequence"/>
</dbReference>
<reference evidence="1 2" key="1">
    <citation type="submission" date="2019-04" db="EMBL/GenBank/DDBJ databases">
        <title>Friends and foes A comparative genomics study of 23 Aspergillus species from section Flavi.</title>
        <authorList>
            <consortium name="DOE Joint Genome Institute"/>
            <person name="Kjaerbolling I."/>
            <person name="Vesth T."/>
            <person name="Frisvad J.C."/>
            <person name="Nybo J.L."/>
            <person name="Theobald S."/>
            <person name="Kildgaard S."/>
            <person name="Isbrandt T."/>
            <person name="Kuo A."/>
            <person name="Sato A."/>
            <person name="Lyhne E.K."/>
            <person name="Kogle M.E."/>
            <person name="Wiebenga A."/>
            <person name="Kun R.S."/>
            <person name="Lubbers R.J."/>
            <person name="Makela M.R."/>
            <person name="Barry K."/>
            <person name="Chovatia M."/>
            <person name="Clum A."/>
            <person name="Daum C."/>
            <person name="Haridas S."/>
            <person name="He G."/>
            <person name="LaButti K."/>
            <person name="Lipzen A."/>
            <person name="Mondo S."/>
            <person name="Riley R."/>
            <person name="Salamov A."/>
            <person name="Simmons B.A."/>
            <person name="Magnuson J.K."/>
            <person name="Henrissat B."/>
            <person name="Mortensen U.H."/>
            <person name="Larsen T.O."/>
            <person name="Devries R.P."/>
            <person name="Grigoriev I.V."/>
            <person name="Machida M."/>
            <person name="Baker S.E."/>
            <person name="Andersen M.R."/>
        </authorList>
    </citation>
    <scope>NUCLEOTIDE SEQUENCE [LARGE SCALE GENOMIC DNA]</scope>
    <source>
        <strain evidence="1 2">CBS 117626</strain>
    </source>
</reference>
<evidence type="ECO:0000313" key="1">
    <source>
        <dbReference type="EMBL" id="KAE8158893.1"/>
    </source>
</evidence>
<dbReference type="AlphaFoldDB" id="A0A5N6UK69"/>
<proteinExistence type="predicted"/>
<protein>
    <submittedName>
        <fullName evidence="1">Uncharacterized protein</fullName>
    </submittedName>
</protein>
<evidence type="ECO:0000313" key="2">
    <source>
        <dbReference type="Proteomes" id="UP000326950"/>
    </source>
</evidence>
<gene>
    <name evidence="1" type="ORF">BDV40DRAFT_303739</name>
</gene>
<accession>A0A5N6UK69</accession>
<keyword evidence="2" id="KW-1185">Reference proteome</keyword>